<dbReference type="InterPro" id="IPR052906">
    <property type="entry name" value="Type_IV_Methyl-Rstrct_Enzyme"/>
</dbReference>
<keyword evidence="1" id="KW-0472">Membrane</keyword>
<evidence type="ECO:0000256" key="1">
    <source>
        <dbReference type="SAM" id="Phobius"/>
    </source>
</evidence>
<feature type="transmembrane region" description="Helical" evidence="1">
    <location>
        <begin position="37"/>
        <end position="55"/>
    </location>
</feature>
<dbReference type="EMBL" id="ALAN01000153">
    <property type="protein sequence ID" value="ETI66343.1"/>
    <property type="molecule type" value="Genomic_DNA"/>
</dbReference>
<comment type="caution">
    <text evidence="3">The sequence shown here is derived from an EMBL/GenBank/DDBJ whole genome shotgun (WGS) entry which is preliminary data.</text>
</comment>
<evidence type="ECO:0000313" key="3">
    <source>
        <dbReference type="EMBL" id="ETI66343.1"/>
    </source>
</evidence>
<keyword evidence="4" id="KW-1185">Reference proteome</keyword>
<dbReference type="Proteomes" id="UP000018877">
    <property type="component" value="Unassembled WGS sequence"/>
</dbReference>
<dbReference type="GO" id="GO:0003677">
    <property type="term" value="F:DNA binding"/>
    <property type="evidence" value="ECO:0007669"/>
    <property type="project" value="InterPro"/>
</dbReference>
<sequence>MSKRRTKKQQRELEEGLKGLIFLVAGASYLYTKSLLMTSIFVGTALLLIIAIAIFQSKKRKERLRNSGIVDIDSMDGIQFEHYLKEVYLSKGYGAEVTSASGDYGADLVLTKAGKKIVVQAKRHSKDVGIKAVQEVIGARSYYAATEAWVVTNSYFTKAAKDLAQKSNVILVDRDELIDLILGLNAAAVDKPSSTKILNSVSSLPNSTCGRCGSPMVLRTGKTGNFL</sequence>
<feature type="domain" description="Restriction endonuclease type IV Mrr" evidence="2">
    <location>
        <begin position="72"/>
        <end position="181"/>
    </location>
</feature>
<dbReference type="AlphaFoldDB" id="A0AB94IGV5"/>
<name>A0AB94IGV5_9BACI</name>
<dbReference type="PANTHER" id="PTHR30015">
    <property type="entry name" value="MRR RESTRICTION SYSTEM PROTEIN"/>
    <property type="match status" value="1"/>
</dbReference>
<dbReference type="Pfam" id="PF04471">
    <property type="entry name" value="Mrr_cat"/>
    <property type="match status" value="1"/>
</dbReference>
<dbReference type="InterPro" id="IPR011856">
    <property type="entry name" value="tRNA_endonuc-like_dom_sf"/>
</dbReference>
<dbReference type="PANTHER" id="PTHR30015:SF6">
    <property type="entry name" value="SLL1429 PROTEIN"/>
    <property type="match status" value="1"/>
</dbReference>
<evidence type="ECO:0000313" key="4">
    <source>
        <dbReference type="Proteomes" id="UP000018877"/>
    </source>
</evidence>
<dbReference type="Gene3D" id="3.40.1350.10">
    <property type="match status" value="1"/>
</dbReference>
<organism evidence="3 4">
    <name type="scientific">Neobacillus vireti LMG 21834</name>
    <dbReference type="NCBI Taxonomy" id="1131730"/>
    <lineage>
        <taxon>Bacteria</taxon>
        <taxon>Bacillati</taxon>
        <taxon>Bacillota</taxon>
        <taxon>Bacilli</taxon>
        <taxon>Bacillales</taxon>
        <taxon>Bacillaceae</taxon>
        <taxon>Neobacillus</taxon>
    </lineage>
</organism>
<proteinExistence type="predicted"/>
<keyword evidence="1" id="KW-0812">Transmembrane</keyword>
<gene>
    <name evidence="3" type="ORF">BAVI_23208</name>
</gene>
<dbReference type="SUPFAM" id="SSF52980">
    <property type="entry name" value="Restriction endonuclease-like"/>
    <property type="match status" value="1"/>
</dbReference>
<dbReference type="GO" id="GO:0009307">
    <property type="term" value="P:DNA restriction-modification system"/>
    <property type="evidence" value="ECO:0007669"/>
    <property type="project" value="InterPro"/>
</dbReference>
<protein>
    <recommendedName>
        <fullName evidence="2">Restriction endonuclease type IV Mrr domain-containing protein</fullName>
    </recommendedName>
</protein>
<dbReference type="InterPro" id="IPR011335">
    <property type="entry name" value="Restrct_endonuc-II-like"/>
</dbReference>
<accession>A0AB94IGV5</accession>
<evidence type="ECO:0000259" key="2">
    <source>
        <dbReference type="Pfam" id="PF04471"/>
    </source>
</evidence>
<dbReference type="RefSeq" id="WP_024030801.1">
    <property type="nucleotide sequence ID" value="NZ_ALAN01000153.1"/>
</dbReference>
<dbReference type="Gene3D" id="3.30.65.10">
    <property type="entry name" value="Bacterial Topoisomerase I, domain 1"/>
    <property type="match status" value="1"/>
</dbReference>
<reference evidence="3 4" key="1">
    <citation type="journal article" date="2014" name="Environ. Microbiol.">
        <title>The nitrate-ammonifying and nosZ-carrying bacterium Bacillus vireti is a potent source and sink for nitric and nitrous oxide under high nitrate conditions.</title>
        <authorList>
            <person name="Mania D."/>
            <person name="Heylen K."/>
            <person name="van Spanning R.J."/>
            <person name="Frostegard A."/>
        </authorList>
    </citation>
    <scope>NUCLEOTIDE SEQUENCE [LARGE SCALE GENOMIC DNA]</scope>
    <source>
        <strain evidence="3 4">LMG 21834</strain>
    </source>
</reference>
<keyword evidence="1" id="KW-1133">Transmembrane helix</keyword>
<dbReference type="GO" id="GO:0015666">
    <property type="term" value="F:restriction endodeoxyribonuclease activity"/>
    <property type="evidence" value="ECO:0007669"/>
    <property type="project" value="TreeGrafter"/>
</dbReference>
<feature type="transmembrane region" description="Helical" evidence="1">
    <location>
        <begin position="12"/>
        <end position="31"/>
    </location>
</feature>
<dbReference type="InterPro" id="IPR007560">
    <property type="entry name" value="Restrct_endonuc_IV_Mrr"/>
</dbReference>